<organism evidence="10 11">
    <name type="scientific">Paenibacillus xylanivorans</name>
    <dbReference type="NCBI Taxonomy" id="1705561"/>
    <lineage>
        <taxon>Bacteria</taxon>
        <taxon>Bacillati</taxon>
        <taxon>Bacillota</taxon>
        <taxon>Bacilli</taxon>
        <taxon>Bacillales</taxon>
        <taxon>Paenibacillaceae</taxon>
        <taxon>Paenibacillus</taxon>
    </lineage>
</organism>
<keyword evidence="11" id="KW-1185">Reference proteome</keyword>
<dbReference type="GO" id="GO:0032267">
    <property type="term" value="F:tRNA(Ile)-lysidine synthase activity"/>
    <property type="evidence" value="ECO:0007669"/>
    <property type="project" value="UniProtKB-EC"/>
</dbReference>
<evidence type="ECO:0000313" key="10">
    <source>
        <dbReference type="EMBL" id="KOY18464.1"/>
    </source>
</evidence>
<dbReference type="RefSeq" id="WP_053778914.1">
    <property type="nucleotide sequence ID" value="NZ_LITU01000004.1"/>
</dbReference>
<dbReference type="HAMAP" id="MF_01161">
    <property type="entry name" value="tRNA_Ile_lys_synt"/>
    <property type="match status" value="1"/>
</dbReference>
<evidence type="ECO:0000256" key="4">
    <source>
        <dbReference type="ARBA" id="ARBA00022694"/>
    </source>
</evidence>
<evidence type="ECO:0000313" key="11">
    <source>
        <dbReference type="Proteomes" id="UP000037688"/>
    </source>
</evidence>
<keyword evidence="3 8" id="KW-0436">Ligase</keyword>
<comment type="caution">
    <text evidence="10">The sequence shown here is derived from an EMBL/GenBank/DDBJ whole genome shotgun (WGS) entry which is preliminary data.</text>
</comment>
<comment type="subcellular location">
    <subcellularLocation>
        <location evidence="1 8">Cytoplasm</location>
    </subcellularLocation>
</comment>
<comment type="domain">
    <text evidence="8">The N-terminal region contains the highly conserved SGGXDS motif, predicted to be a P-loop motif involved in ATP binding.</text>
</comment>
<dbReference type="PANTHER" id="PTHR43033">
    <property type="entry name" value="TRNA(ILE)-LYSIDINE SYNTHASE-RELATED"/>
    <property type="match status" value="1"/>
</dbReference>
<comment type="similarity">
    <text evidence="8">Belongs to the tRNA(Ile)-lysidine synthase family.</text>
</comment>
<dbReference type="Pfam" id="PF01171">
    <property type="entry name" value="ATP_bind_3"/>
    <property type="match status" value="1"/>
</dbReference>
<dbReference type="CDD" id="cd01992">
    <property type="entry name" value="TilS_N"/>
    <property type="match status" value="1"/>
</dbReference>
<evidence type="ECO:0000256" key="7">
    <source>
        <dbReference type="ARBA" id="ARBA00048539"/>
    </source>
</evidence>
<dbReference type="EMBL" id="LITU01000004">
    <property type="protein sequence ID" value="KOY18464.1"/>
    <property type="molecule type" value="Genomic_DNA"/>
</dbReference>
<comment type="function">
    <text evidence="8">Ligates lysine onto the cytidine present at position 34 of the AUA codon-specific tRNA(Ile) that contains the anticodon CAU, in an ATP-dependent manner. Cytidine is converted to lysidine, thus changing the amino acid specificity of the tRNA from methionine to isoleucine.</text>
</comment>
<name>A0A0N0C6B6_9BACL</name>
<dbReference type="GO" id="GO:0006400">
    <property type="term" value="P:tRNA modification"/>
    <property type="evidence" value="ECO:0007669"/>
    <property type="project" value="UniProtKB-UniRule"/>
</dbReference>
<gene>
    <name evidence="8" type="primary">tilS</name>
    <name evidence="10" type="ORF">AMS66_00130</name>
</gene>
<dbReference type="Gene3D" id="3.30.465.60">
    <property type="match status" value="1"/>
</dbReference>
<dbReference type="SMART" id="SM00977">
    <property type="entry name" value="TilS_C"/>
    <property type="match status" value="1"/>
</dbReference>
<dbReference type="OrthoDB" id="9807403at2"/>
<dbReference type="InterPro" id="IPR012094">
    <property type="entry name" value="tRNA_Ile_lys_synt"/>
</dbReference>
<keyword evidence="2 8" id="KW-0963">Cytoplasm</keyword>
<dbReference type="InterPro" id="IPR011063">
    <property type="entry name" value="TilS/TtcA_N"/>
</dbReference>
<evidence type="ECO:0000256" key="8">
    <source>
        <dbReference type="HAMAP-Rule" id="MF_01161"/>
    </source>
</evidence>
<feature type="domain" description="Lysidine-tRNA(Ile) synthetase C-terminal" evidence="9">
    <location>
        <begin position="397"/>
        <end position="469"/>
    </location>
</feature>
<dbReference type="SUPFAM" id="SSF52402">
    <property type="entry name" value="Adenine nucleotide alpha hydrolases-like"/>
    <property type="match status" value="1"/>
</dbReference>
<dbReference type="PATRIC" id="fig|1705561.3.peg.293"/>
<dbReference type="EC" id="6.3.4.19" evidence="8"/>
<keyword evidence="6 8" id="KW-0067">ATP-binding</keyword>
<evidence type="ECO:0000256" key="5">
    <source>
        <dbReference type="ARBA" id="ARBA00022741"/>
    </source>
</evidence>
<comment type="catalytic activity">
    <reaction evidence="7 8">
        <text>cytidine(34) in tRNA(Ile2) + L-lysine + ATP = lysidine(34) in tRNA(Ile2) + AMP + diphosphate + H(+)</text>
        <dbReference type="Rhea" id="RHEA:43744"/>
        <dbReference type="Rhea" id="RHEA-COMP:10625"/>
        <dbReference type="Rhea" id="RHEA-COMP:10670"/>
        <dbReference type="ChEBI" id="CHEBI:15378"/>
        <dbReference type="ChEBI" id="CHEBI:30616"/>
        <dbReference type="ChEBI" id="CHEBI:32551"/>
        <dbReference type="ChEBI" id="CHEBI:33019"/>
        <dbReference type="ChEBI" id="CHEBI:82748"/>
        <dbReference type="ChEBI" id="CHEBI:83665"/>
        <dbReference type="ChEBI" id="CHEBI:456215"/>
        <dbReference type="EC" id="6.3.4.19"/>
    </reaction>
</comment>
<dbReference type="SUPFAM" id="SSF82829">
    <property type="entry name" value="MesJ substrate recognition domain-like"/>
    <property type="match status" value="1"/>
</dbReference>
<evidence type="ECO:0000259" key="9">
    <source>
        <dbReference type="SMART" id="SM00977"/>
    </source>
</evidence>
<dbReference type="PANTHER" id="PTHR43033:SF1">
    <property type="entry name" value="TRNA(ILE)-LYSIDINE SYNTHASE-RELATED"/>
    <property type="match status" value="1"/>
</dbReference>
<dbReference type="GO" id="GO:0005524">
    <property type="term" value="F:ATP binding"/>
    <property type="evidence" value="ECO:0007669"/>
    <property type="project" value="UniProtKB-UniRule"/>
</dbReference>
<keyword evidence="4 8" id="KW-0819">tRNA processing</keyword>
<dbReference type="Pfam" id="PF11734">
    <property type="entry name" value="TilS_C"/>
    <property type="match status" value="1"/>
</dbReference>
<dbReference type="GO" id="GO:0005737">
    <property type="term" value="C:cytoplasm"/>
    <property type="evidence" value="ECO:0007669"/>
    <property type="project" value="UniProtKB-SubCell"/>
</dbReference>
<evidence type="ECO:0000256" key="1">
    <source>
        <dbReference type="ARBA" id="ARBA00004496"/>
    </source>
</evidence>
<proteinExistence type="inferred from homology"/>
<dbReference type="AlphaFoldDB" id="A0A0N0C6B6"/>
<dbReference type="Gene3D" id="3.40.50.620">
    <property type="entry name" value="HUPs"/>
    <property type="match status" value="1"/>
</dbReference>
<dbReference type="InterPro" id="IPR012795">
    <property type="entry name" value="tRNA_Ile_lys_synt_N"/>
</dbReference>
<dbReference type="InterPro" id="IPR014729">
    <property type="entry name" value="Rossmann-like_a/b/a_fold"/>
</dbReference>
<protein>
    <recommendedName>
        <fullName evidence="8">tRNA(Ile)-lysidine synthase</fullName>
        <ecNumber evidence="8">6.3.4.19</ecNumber>
    </recommendedName>
    <alternativeName>
        <fullName evidence="8">tRNA(Ile)-2-lysyl-cytidine synthase</fullName>
    </alternativeName>
    <alternativeName>
        <fullName evidence="8">tRNA(Ile)-lysidine synthetase</fullName>
    </alternativeName>
</protein>
<keyword evidence="5 8" id="KW-0547">Nucleotide-binding</keyword>
<feature type="binding site" evidence="8">
    <location>
        <begin position="34"/>
        <end position="39"/>
    </location>
    <ligand>
        <name>ATP</name>
        <dbReference type="ChEBI" id="CHEBI:30616"/>
    </ligand>
</feature>
<dbReference type="Proteomes" id="UP000037688">
    <property type="component" value="Unassembled WGS sequence"/>
</dbReference>
<accession>A0A0N0C6B6</accession>
<dbReference type="SUPFAM" id="SSF56037">
    <property type="entry name" value="PheT/TilS domain"/>
    <property type="match status" value="1"/>
</dbReference>
<evidence type="ECO:0000256" key="3">
    <source>
        <dbReference type="ARBA" id="ARBA00022598"/>
    </source>
</evidence>
<dbReference type="NCBIfam" id="TIGR02432">
    <property type="entry name" value="lysidine_TilS_N"/>
    <property type="match status" value="1"/>
</dbReference>
<sequence>MEALRWNKLVNNVLDAAEEHQLWVPGDRIVVAVSGGPDSVAFLHIMHEISTRHVPLELICAHVHHGFRIESDHEAEMMKELAHRLGISFEWVKADVPSHMKLTGQGPQEAARNKRYEFLHEVAAKYDAASIALAHHADDQAETVMLHLLRGSGLSGLAGMKFKRREKNVELIRPCLRINKTDLVEACNTQGFLYFNDESNSLRKYRRNAIRLDVLPFLGQYNGQLTPSLNRLAEIVGDEDDFMEQGAYDAYRCLVQANGGRQTFEVPSFLKLHVALQRRLIKLILNYLPLDSDFVDFTRIETIRRKVIQPDATTWSLDIGQTLACTREYDLISFGIRTDVQDQSYEYRLAQWSGTYELSLAEIDRHVRLVPMSPEDYHVPESADHAAFDADQLLMPLVVRSRLPGDTMKVMGLNGSKKVKNIFIDEKIPPSVRSRVPVVCDGAGNIIWLPGVRRSSVAPVREDTSAILYMTVGDSAIQG</sequence>
<reference evidence="10 11" key="1">
    <citation type="submission" date="2015-08" db="EMBL/GenBank/DDBJ databases">
        <title>Draft genome sequence of cellulolytic and xylanolytic Paenibacillus sp. A59, isolated from a decaying forest soil from Patagonia, Argentina.</title>
        <authorList>
            <person name="Ghio S."/>
            <person name="Caceres A.M."/>
            <person name="Talia P."/>
            <person name="Grasso D."/>
            <person name="Campos E."/>
        </authorList>
    </citation>
    <scope>NUCLEOTIDE SEQUENCE [LARGE SCALE GENOMIC DNA]</scope>
    <source>
        <strain evidence="10 11">A59</strain>
    </source>
</reference>
<evidence type="ECO:0000256" key="2">
    <source>
        <dbReference type="ARBA" id="ARBA00022490"/>
    </source>
</evidence>
<dbReference type="NCBIfam" id="TIGR02433">
    <property type="entry name" value="lysidine_TilS_C"/>
    <property type="match status" value="1"/>
</dbReference>
<evidence type="ECO:0000256" key="6">
    <source>
        <dbReference type="ARBA" id="ARBA00022840"/>
    </source>
</evidence>
<dbReference type="InterPro" id="IPR012796">
    <property type="entry name" value="Lysidine-tRNA-synth_C"/>
</dbReference>